<dbReference type="InterPro" id="IPR011060">
    <property type="entry name" value="RibuloseP-bd_barrel"/>
</dbReference>
<organism evidence="2 3">
    <name type="scientific">Rhodococcus opacus RKJ300 = JCM 13270</name>
    <dbReference type="NCBI Taxonomy" id="1165867"/>
    <lineage>
        <taxon>Bacteria</taxon>
        <taxon>Bacillati</taxon>
        <taxon>Actinomycetota</taxon>
        <taxon>Actinomycetes</taxon>
        <taxon>Mycobacteriales</taxon>
        <taxon>Nocardiaceae</taxon>
        <taxon>Rhodococcus</taxon>
    </lineage>
</organism>
<dbReference type="SUPFAM" id="SSF51366">
    <property type="entry name" value="Ribulose-phoshate binding barrel"/>
    <property type="match status" value="1"/>
</dbReference>
<protein>
    <submittedName>
        <fullName evidence="2">Uncharacterized protein</fullName>
    </submittedName>
</protein>
<evidence type="ECO:0000256" key="1">
    <source>
        <dbReference type="ARBA" id="ARBA00006007"/>
    </source>
</evidence>
<name>I0WTR2_RHOOP</name>
<comment type="similarity">
    <text evidence="1">Belongs to the BtpA family.</text>
</comment>
<dbReference type="PANTHER" id="PTHR21381:SF3">
    <property type="entry name" value="SGC REGION PROTEIN SGCQ-RELATED"/>
    <property type="match status" value="1"/>
</dbReference>
<dbReference type="PANTHER" id="PTHR21381">
    <property type="entry name" value="ZGC:162297"/>
    <property type="match status" value="1"/>
</dbReference>
<dbReference type="PATRIC" id="fig|1165867.3.peg.2379"/>
<accession>I0WTR2</accession>
<evidence type="ECO:0000313" key="3">
    <source>
        <dbReference type="Proteomes" id="UP000006447"/>
    </source>
</evidence>
<dbReference type="Pfam" id="PF03437">
    <property type="entry name" value="BtpA"/>
    <property type="match status" value="1"/>
</dbReference>
<sequence length="221" mass="23387">MVEGGMDGLLLQTVDRVYSVRDDSDPARVAAMSVLAHEVLGQSPAGFAVGVQIMRHAVSASLAVAKVTGATFVRADALVGATLTTHGWVEPDSLQIMTYRKAIEAMGVDLIVDVDSMHYRWAGPDETTGGVARRAVMVGADAVCVAHPDRDEALRKVADVRRRAPGARVILGGFVNHGNAAALLAETDGAFVSGCLMDPENPPRVDPDRIRRLVEIVHGTA</sequence>
<dbReference type="AlphaFoldDB" id="I0WTR2"/>
<reference evidence="2 3" key="1">
    <citation type="journal article" date="2012" name="J. Bacteriol.">
        <title>Draft genome sequence of the nitrophenol-degrading actinomycete Rhodococcus imtechensis RKJ300.</title>
        <authorList>
            <person name="Vikram S."/>
            <person name="Kumar S."/>
            <person name="Subramanian S."/>
            <person name="Raghava G.P."/>
        </authorList>
    </citation>
    <scope>NUCLEOTIDE SEQUENCE [LARGE SCALE GENOMIC DNA]</scope>
    <source>
        <strain evidence="2 3">RKJ300</strain>
    </source>
</reference>
<dbReference type="Proteomes" id="UP000006447">
    <property type="component" value="Unassembled WGS sequence"/>
</dbReference>
<dbReference type="InterPro" id="IPR005137">
    <property type="entry name" value="BtpA"/>
</dbReference>
<evidence type="ECO:0000313" key="2">
    <source>
        <dbReference type="EMBL" id="EID79778.1"/>
    </source>
</evidence>
<proteinExistence type="inferred from homology"/>
<dbReference type="EMBL" id="AJJH01000056">
    <property type="protein sequence ID" value="EID79778.1"/>
    <property type="molecule type" value="Genomic_DNA"/>
</dbReference>
<gene>
    <name evidence="2" type="ORF">W59_11701</name>
</gene>
<comment type="caution">
    <text evidence="2">The sequence shown here is derived from an EMBL/GenBank/DDBJ whole genome shotgun (WGS) entry which is preliminary data.</text>
</comment>